<dbReference type="EMBL" id="CACTIH010001905">
    <property type="protein sequence ID" value="CAA2968373.1"/>
    <property type="molecule type" value="Genomic_DNA"/>
</dbReference>
<evidence type="ECO:0000313" key="3">
    <source>
        <dbReference type="Proteomes" id="UP000594638"/>
    </source>
</evidence>
<accession>A0A8S0QSE3</accession>
<dbReference type="AlphaFoldDB" id="A0A8S0QSE3"/>
<evidence type="ECO:0000313" key="2">
    <source>
        <dbReference type="EMBL" id="CAA2968373.1"/>
    </source>
</evidence>
<keyword evidence="3" id="KW-1185">Reference proteome</keyword>
<feature type="region of interest" description="Disordered" evidence="1">
    <location>
        <begin position="1"/>
        <end position="55"/>
    </location>
</feature>
<gene>
    <name evidence="2" type="ORF">OLEA9_A083035</name>
</gene>
<proteinExistence type="predicted"/>
<protein>
    <submittedName>
        <fullName evidence="2">Uncharacterized protein</fullName>
    </submittedName>
</protein>
<dbReference type="Gramene" id="OE9A083035T1">
    <property type="protein sequence ID" value="OE9A083035C1"/>
    <property type="gene ID" value="OE9A083035"/>
</dbReference>
<feature type="compositionally biased region" description="Basic and acidic residues" evidence="1">
    <location>
        <begin position="1"/>
        <end position="27"/>
    </location>
</feature>
<dbReference type="Proteomes" id="UP000594638">
    <property type="component" value="Unassembled WGS sequence"/>
</dbReference>
<comment type="caution">
    <text evidence="2">The sequence shown here is derived from an EMBL/GenBank/DDBJ whole genome shotgun (WGS) entry which is preliminary data.</text>
</comment>
<evidence type="ECO:0000256" key="1">
    <source>
        <dbReference type="SAM" id="MobiDB-lite"/>
    </source>
</evidence>
<organism evidence="2 3">
    <name type="scientific">Olea europaea subsp. europaea</name>
    <dbReference type="NCBI Taxonomy" id="158383"/>
    <lineage>
        <taxon>Eukaryota</taxon>
        <taxon>Viridiplantae</taxon>
        <taxon>Streptophyta</taxon>
        <taxon>Embryophyta</taxon>
        <taxon>Tracheophyta</taxon>
        <taxon>Spermatophyta</taxon>
        <taxon>Magnoliopsida</taxon>
        <taxon>eudicotyledons</taxon>
        <taxon>Gunneridae</taxon>
        <taxon>Pentapetalae</taxon>
        <taxon>asterids</taxon>
        <taxon>lamiids</taxon>
        <taxon>Lamiales</taxon>
        <taxon>Oleaceae</taxon>
        <taxon>Oleeae</taxon>
        <taxon>Olea</taxon>
    </lineage>
</organism>
<sequence length="105" mass="12234">MSRMMDRLDLMMRKMDGQERERKEKGMAENSPESAISEILPSPLPKEEIRGGVESREDERMKIIGKWASRIHPTAYLHSRDENPRLNLCHHRTTIYYHGEGDVAV</sequence>
<feature type="compositionally biased region" description="Basic and acidic residues" evidence="1">
    <location>
        <begin position="45"/>
        <end position="55"/>
    </location>
</feature>
<reference evidence="2 3" key="1">
    <citation type="submission" date="2019-12" db="EMBL/GenBank/DDBJ databases">
        <authorList>
            <person name="Alioto T."/>
            <person name="Alioto T."/>
            <person name="Gomez Garrido J."/>
        </authorList>
    </citation>
    <scope>NUCLEOTIDE SEQUENCE [LARGE SCALE GENOMIC DNA]</scope>
</reference>
<name>A0A8S0QSE3_OLEEU</name>